<gene>
    <name evidence="2" type="ORF">HYZ11_12090</name>
</gene>
<evidence type="ECO:0008006" key="4">
    <source>
        <dbReference type="Google" id="ProtNLM"/>
    </source>
</evidence>
<organism evidence="2 3">
    <name type="scientific">Tectimicrobiota bacterium</name>
    <dbReference type="NCBI Taxonomy" id="2528274"/>
    <lineage>
        <taxon>Bacteria</taxon>
        <taxon>Pseudomonadati</taxon>
        <taxon>Nitrospinota/Tectimicrobiota group</taxon>
        <taxon>Candidatus Tectimicrobiota</taxon>
    </lineage>
</organism>
<protein>
    <recommendedName>
        <fullName evidence="4">Cytosolic protein</fullName>
    </recommendedName>
</protein>
<accession>A0A932MP07</accession>
<dbReference type="Pfam" id="PF19799">
    <property type="entry name" value="DUF6282"/>
    <property type="match status" value="1"/>
</dbReference>
<evidence type="ECO:0000313" key="2">
    <source>
        <dbReference type="EMBL" id="MBI3128338.1"/>
    </source>
</evidence>
<comment type="caution">
    <text evidence="2">The sequence shown here is derived from an EMBL/GenBank/DDBJ whole genome shotgun (WGS) entry which is preliminary data.</text>
</comment>
<dbReference type="Gene3D" id="3.20.20.140">
    <property type="entry name" value="Metal-dependent hydrolases"/>
    <property type="match status" value="1"/>
</dbReference>
<feature type="region of interest" description="Disordered" evidence="1">
    <location>
        <begin position="304"/>
        <end position="342"/>
    </location>
</feature>
<dbReference type="EMBL" id="JACPUR010000027">
    <property type="protein sequence ID" value="MBI3128338.1"/>
    <property type="molecule type" value="Genomic_DNA"/>
</dbReference>
<dbReference type="InterPro" id="IPR046249">
    <property type="entry name" value="DUF6282"/>
</dbReference>
<reference evidence="2" key="1">
    <citation type="submission" date="2020-07" db="EMBL/GenBank/DDBJ databases">
        <title>Huge and variable diversity of episymbiotic CPR bacteria and DPANN archaea in groundwater ecosystems.</title>
        <authorList>
            <person name="He C.Y."/>
            <person name="Keren R."/>
            <person name="Whittaker M."/>
            <person name="Farag I.F."/>
            <person name="Doudna J."/>
            <person name="Cate J.H.D."/>
            <person name="Banfield J.F."/>
        </authorList>
    </citation>
    <scope>NUCLEOTIDE SEQUENCE</scope>
    <source>
        <strain evidence="2">NC_groundwater_763_Ag_S-0.2um_68_21</strain>
    </source>
</reference>
<dbReference type="SUPFAM" id="SSF51556">
    <property type="entry name" value="Metallo-dependent hydrolases"/>
    <property type="match status" value="1"/>
</dbReference>
<evidence type="ECO:0000313" key="3">
    <source>
        <dbReference type="Proteomes" id="UP000782312"/>
    </source>
</evidence>
<sequence>MREDLRLLQGAIDTHIHASPSLFPRLVDNIECAQGAAAAGMRAVTFKFHHGDTSGRAPLVRRAAGDAIEVYGGVTLNQAVGGLNPFAVDTAIRLGAKMVWMPTLSALNHLKKVGSPHLPGMKQTGGAALGEKGITIFTDEKRRKVRPEVRTICKLVAQAGICLSTGHLDAGEVRALIETARGEGVERIIVQHPEYITDATIEEQVEFARMGALIEHLAIFCFTHWGGYPTRKGAPPISAREQAKMVRAVGAEHTILSTDLGQLHNPPPWEGMRVFIQLMLDHGITADEIGIMVKRNPAYALGLPGSSRPKAAPRLRSVPKPKGLPRRLARPARKAAQADGRN</sequence>
<dbReference type="AlphaFoldDB" id="A0A932MP07"/>
<dbReference type="InterPro" id="IPR032466">
    <property type="entry name" value="Metal_Hydrolase"/>
</dbReference>
<name>A0A932MP07_UNCTE</name>
<feature type="compositionally biased region" description="Basic residues" evidence="1">
    <location>
        <begin position="311"/>
        <end position="333"/>
    </location>
</feature>
<proteinExistence type="predicted"/>
<dbReference type="Proteomes" id="UP000782312">
    <property type="component" value="Unassembled WGS sequence"/>
</dbReference>
<evidence type="ECO:0000256" key="1">
    <source>
        <dbReference type="SAM" id="MobiDB-lite"/>
    </source>
</evidence>